<reference evidence="3 4" key="1">
    <citation type="submission" date="2019-02" db="EMBL/GenBank/DDBJ databases">
        <title>Deep-cultivation of Planctomycetes and their phenomic and genomic characterization uncovers novel biology.</title>
        <authorList>
            <person name="Wiegand S."/>
            <person name="Jogler M."/>
            <person name="Boedeker C."/>
            <person name="Pinto D."/>
            <person name="Vollmers J."/>
            <person name="Rivas-Marin E."/>
            <person name="Kohn T."/>
            <person name="Peeters S.H."/>
            <person name="Heuer A."/>
            <person name="Rast P."/>
            <person name="Oberbeckmann S."/>
            <person name="Bunk B."/>
            <person name="Jeske O."/>
            <person name="Meyerdierks A."/>
            <person name="Storesund J.E."/>
            <person name="Kallscheuer N."/>
            <person name="Luecker S."/>
            <person name="Lage O.M."/>
            <person name="Pohl T."/>
            <person name="Merkel B.J."/>
            <person name="Hornburger P."/>
            <person name="Mueller R.-W."/>
            <person name="Bruemmer F."/>
            <person name="Labrenz M."/>
            <person name="Spormann A.M."/>
            <person name="Op Den Camp H."/>
            <person name="Overmann J."/>
            <person name="Amann R."/>
            <person name="Jetten M.S.M."/>
            <person name="Mascher T."/>
            <person name="Medema M.H."/>
            <person name="Devos D.P."/>
            <person name="Kaster A.-K."/>
            <person name="Ovreas L."/>
            <person name="Rohde M."/>
            <person name="Galperin M.Y."/>
            <person name="Jogler C."/>
        </authorList>
    </citation>
    <scope>NUCLEOTIDE SEQUENCE [LARGE SCALE GENOMIC DNA]</scope>
    <source>
        <strain evidence="3 4">Pla108</strain>
    </source>
</reference>
<accession>A0A5C6AKN0</accession>
<feature type="chain" id="PRO_5022993314" evidence="2">
    <location>
        <begin position="27"/>
        <end position="166"/>
    </location>
</feature>
<evidence type="ECO:0000313" key="4">
    <source>
        <dbReference type="Proteomes" id="UP000317421"/>
    </source>
</evidence>
<feature type="signal peptide" evidence="2">
    <location>
        <begin position="1"/>
        <end position="26"/>
    </location>
</feature>
<comment type="caution">
    <text evidence="3">The sequence shown here is derived from an EMBL/GenBank/DDBJ whole genome shotgun (WGS) entry which is preliminary data.</text>
</comment>
<evidence type="ECO:0000256" key="1">
    <source>
        <dbReference type="SAM" id="MobiDB-lite"/>
    </source>
</evidence>
<feature type="compositionally biased region" description="Low complexity" evidence="1">
    <location>
        <begin position="43"/>
        <end position="52"/>
    </location>
</feature>
<sequence length="166" mass="17560" precursor="true">MRLVTPTAARWLAVLVVVGSASVALAQRFVWPPAAGDRMADNTAPAASTAAPGDEEPPLNLASRADETPVSRPFATVTAAAMPTPSPAPAGGNRLDWQILENPNGPHTALIFDPVRQVFAVYHVDSASGQIMLKSVRNLSADLRLPQFNSSNPAPKDIQSMLDEAR</sequence>
<keyword evidence="2" id="KW-0732">Signal</keyword>
<dbReference type="Proteomes" id="UP000317421">
    <property type="component" value="Unassembled WGS sequence"/>
</dbReference>
<dbReference type="EMBL" id="SJPR01000001">
    <property type="protein sequence ID" value="TWU00210.1"/>
    <property type="molecule type" value="Genomic_DNA"/>
</dbReference>
<evidence type="ECO:0000313" key="3">
    <source>
        <dbReference type="EMBL" id="TWU00210.1"/>
    </source>
</evidence>
<name>A0A5C6AKN0_9BACT</name>
<dbReference type="RefSeq" id="WP_146443877.1">
    <property type="nucleotide sequence ID" value="NZ_SJPR01000001.1"/>
</dbReference>
<keyword evidence="4" id="KW-1185">Reference proteome</keyword>
<organism evidence="3 4">
    <name type="scientific">Botrimarina colliarenosi</name>
    <dbReference type="NCBI Taxonomy" id="2528001"/>
    <lineage>
        <taxon>Bacteria</taxon>
        <taxon>Pseudomonadati</taxon>
        <taxon>Planctomycetota</taxon>
        <taxon>Planctomycetia</taxon>
        <taxon>Pirellulales</taxon>
        <taxon>Lacipirellulaceae</taxon>
        <taxon>Botrimarina</taxon>
    </lineage>
</organism>
<dbReference type="AlphaFoldDB" id="A0A5C6AKN0"/>
<feature type="region of interest" description="Disordered" evidence="1">
    <location>
        <begin position="146"/>
        <end position="166"/>
    </location>
</feature>
<dbReference type="OrthoDB" id="275608at2"/>
<feature type="region of interest" description="Disordered" evidence="1">
    <location>
        <begin position="36"/>
        <end position="69"/>
    </location>
</feature>
<proteinExistence type="predicted"/>
<evidence type="ECO:0000256" key="2">
    <source>
        <dbReference type="SAM" id="SignalP"/>
    </source>
</evidence>
<protein>
    <submittedName>
        <fullName evidence="3">Uncharacterized protein</fullName>
    </submittedName>
</protein>
<gene>
    <name evidence="3" type="ORF">Pla108_11560</name>
</gene>